<accession>A0A9W6LG08</accession>
<evidence type="ECO:0000313" key="2">
    <source>
        <dbReference type="EMBL" id="GLI41189.1"/>
    </source>
</evidence>
<dbReference type="Proteomes" id="UP001144313">
    <property type="component" value="Unassembled WGS sequence"/>
</dbReference>
<name>A0A9W6LG08_9ACTN</name>
<comment type="caution">
    <text evidence="2">The sequence shown here is derived from an EMBL/GenBank/DDBJ whole genome shotgun (WGS) entry which is preliminary data.</text>
</comment>
<dbReference type="RefSeq" id="WP_270116472.1">
    <property type="nucleotide sequence ID" value="NZ_BAAAOL010000002.1"/>
</dbReference>
<evidence type="ECO:0000256" key="1">
    <source>
        <dbReference type="SAM" id="MobiDB-lite"/>
    </source>
</evidence>
<dbReference type="AlphaFoldDB" id="A0A9W6LG08"/>
<reference evidence="2" key="1">
    <citation type="submission" date="2022-12" db="EMBL/GenBank/DDBJ databases">
        <title>Reference genome sequencing for broad-spectrum identification of bacterial and archaeal isolates by mass spectrometry.</title>
        <authorList>
            <person name="Sekiguchi Y."/>
            <person name="Tourlousse D.M."/>
        </authorList>
    </citation>
    <scope>NUCLEOTIDE SEQUENCE</scope>
    <source>
        <strain evidence="2">LLR39Z86</strain>
    </source>
</reference>
<evidence type="ECO:0000313" key="3">
    <source>
        <dbReference type="Proteomes" id="UP001144313"/>
    </source>
</evidence>
<proteinExistence type="predicted"/>
<dbReference type="EMBL" id="BSDT01000001">
    <property type="protein sequence ID" value="GLI41189.1"/>
    <property type="molecule type" value="Genomic_DNA"/>
</dbReference>
<organism evidence="2 3">
    <name type="scientific">Glycomyces algeriensis</name>
    <dbReference type="NCBI Taxonomy" id="256037"/>
    <lineage>
        <taxon>Bacteria</taxon>
        <taxon>Bacillati</taxon>
        <taxon>Actinomycetota</taxon>
        <taxon>Actinomycetes</taxon>
        <taxon>Glycomycetales</taxon>
        <taxon>Glycomycetaceae</taxon>
        <taxon>Glycomyces</taxon>
    </lineage>
</organism>
<keyword evidence="3" id="KW-1185">Reference proteome</keyword>
<sequence length="79" mass="8837">MNDFELNYLHYARSEELIKQAQNERQARELVNAAKATRRSGHHVRHNGLAARVAKALGRGERTEETTGGRGSARVQPAK</sequence>
<feature type="compositionally biased region" description="Basic and acidic residues" evidence="1">
    <location>
        <begin position="58"/>
        <end position="67"/>
    </location>
</feature>
<feature type="region of interest" description="Disordered" evidence="1">
    <location>
        <begin position="56"/>
        <end position="79"/>
    </location>
</feature>
<gene>
    <name evidence="2" type="ORF">GALLR39Z86_10390</name>
</gene>
<protein>
    <submittedName>
        <fullName evidence="2">Uncharacterized protein</fullName>
    </submittedName>
</protein>